<feature type="domain" description="PPM-type phosphatase" evidence="1">
    <location>
        <begin position="4"/>
        <end position="73"/>
    </location>
</feature>
<proteinExistence type="predicted"/>
<name>A0AB39PU07_9ACTN</name>
<protein>
    <submittedName>
        <fullName evidence="2">SpoIIE family protein phosphatase</fullName>
    </submittedName>
</protein>
<reference evidence="2" key="1">
    <citation type="submission" date="2024-07" db="EMBL/GenBank/DDBJ databases">
        <authorList>
            <person name="Yu S.T."/>
        </authorList>
    </citation>
    <scope>NUCLEOTIDE SEQUENCE</scope>
    <source>
        <strain evidence="2">R28</strain>
    </source>
</reference>
<dbReference type="Pfam" id="PF07228">
    <property type="entry name" value="SpoIIE"/>
    <property type="match status" value="1"/>
</dbReference>
<evidence type="ECO:0000313" key="2">
    <source>
        <dbReference type="EMBL" id="XDQ34545.1"/>
    </source>
</evidence>
<dbReference type="Gene3D" id="3.60.40.10">
    <property type="entry name" value="PPM-type phosphatase domain"/>
    <property type="match status" value="1"/>
</dbReference>
<evidence type="ECO:0000259" key="1">
    <source>
        <dbReference type="Pfam" id="PF07228"/>
    </source>
</evidence>
<sequence>MTRRLTVGDVMGHGLGAAMTRCRSSARALPAVGLEPGQLLTRLDGLDDGTDNDLPATCACVACDAVTGDLRFAE</sequence>
<gene>
    <name evidence="2" type="ORF">AB5J49_15005</name>
</gene>
<organism evidence="2">
    <name type="scientific">Streptomyces sp. R28</name>
    <dbReference type="NCBI Taxonomy" id="3238628"/>
    <lineage>
        <taxon>Bacteria</taxon>
        <taxon>Bacillati</taxon>
        <taxon>Actinomycetota</taxon>
        <taxon>Actinomycetes</taxon>
        <taxon>Kitasatosporales</taxon>
        <taxon>Streptomycetaceae</taxon>
        <taxon>Streptomyces</taxon>
    </lineage>
</organism>
<dbReference type="RefSeq" id="WP_369169138.1">
    <property type="nucleotide sequence ID" value="NZ_CP163439.1"/>
</dbReference>
<dbReference type="EMBL" id="CP163439">
    <property type="protein sequence ID" value="XDQ34545.1"/>
    <property type="molecule type" value="Genomic_DNA"/>
</dbReference>
<accession>A0AB39PU07</accession>
<dbReference type="InterPro" id="IPR001932">
    <property type="entry name" value="PPM-type_phosphatase-like_dom"/>
</dbReference>
<dbReference type="AlphaFoldDB" id="A0AB39PU07"/>
<dbReference type="InterPro" id="IPR036457">
    <property type="entry name" value="PPM-type-like_dom_sf"/>
</dbReference>